<dbReference type="PROSITE" id="PS50913">
    <property type="entry name" value="GRIP"/>
    <property type="match status" value="1"/>
</dbReference>
<keyword evidence="4 5" id="KW-0175">Coiled coil</keyword>
<dbReference type="Gene3D" id="1.10.287.1490">
    <property type="match status" value="1"/>
</dbReference>
<feature type="coiled-coil region" evidence="5">
    <location>
        <begin position="386"/>
        <end position="458"/>
    </location>
</feature>
<dbReference type="KEGG" id="btab:109038987"/>
<dbReference type="EMBL" id="OU963865">
    <property type="protein sequence ID" value="CAH0770595.1"/>
    <property type="molecule type" value="Genomic_DNA"/>
</dbReference>
<evidence type="ECO:0000256" key="3">
    <source>
        <dbReference type="ARBA" id="ARBA00022553"/>
    </source>
</evidence>
<dbReference type="InterPro" id="IPR051841">
    <property type="entry name" value="MT-Golgi_org_protein"/>
</dbReference>
<feature type="coiled-coil region" evidence="5">
    <location>
        <begin position="805"/>
        <end position="906"/>
    </location>
</feature>
<dbReference type="EMBL" id="OU963865">
    <property type="protein sequence ID" value="CAH0770596.1"/>
    <property type="molecule type" value="Genomic_DNA"/>
</dbReference>
<comment type="subcellular location">
    <subcellularLocation>
        <location evidence="1">Cytoplasm</location>
    </subcellularLocation>
</comment>
<dbReference type="InterPro" id="IPR000237">
    <property type="entry name" value="GRIP_dom"/>
</dbReference>
<dbReference type="PANTHER" id="PTHR18902">
    <property type="entry name" value="NUCLEAR MITOTIC APPARATUS PROTEIN 1-RELATED"/>
    <property type="match status" value="1"/>
</dbReference>
<feature type="domain" description="GRIP" evidence="7">
    <location>
        <begin position="1549"/>
        <end position="1599"/>
    </location>
</feature>
<feature type="coiled-coil region" evidence="5">
    <location>
        <begin position="1498"/>
        <end position="1546"/>
    </location>
</feature>
<dbReference type="Gene3D" id="1.10.220.60">
    <property type="entry name" value="GRIP domain"/>
    <property type="match status" value="1"/>
</dbReference>
<feature type="region of interest" description="Disordered" evidence="6">
    <location>
        <begin position="1448"/>
        <end position="1470"/>
    </location>
</feature>
<dbReference type="Pfam" id="PF01465">
    <property type="entry name" value="GRIP"/>
    <property type="match status" value="1"/>
</dbReference>
<sequence length="1615" mass="185795">MMDDLSREELITKCKHYLSLAQKAKQAKDEALKKLDDLDAELKKFQNADKKTSANETEAKSGADVDILEAQLESCERRISRLSDENEKLLVKLDASELKCKQLEGELKNTSKKDEIAELRLQNQKLQEKLEEANSTRKAVVKKLEEVSIETRQLIENSEQLSDDNELLKKQVTTLQDSKKNNEYEIEKLKEKVAKLLVADELTKEENGRLGSAVDTLKKQILEKSKEIEHLTSKSLELAQKNEYISALSTEIETLKKCNELLQQELGSPCPLDSDKNTLLAENETLRNKLVFAFDSVTSLKQKVENLKGTVISELSALLSQNEARDKDLQAAKAHLSSIKNTKIVSLKQKVSNLHWKYKKLAEENSRLNIALCEKTALSEEFLVDKNEISKTLENIKEEVSKLKCDKDRLELENGQLKGESETIVVSKEDLIKSAEKCKKLEEEKSLLAGENMELSKKLDSLHSDFVKIQDKCNELDKKATDMNNQNAESFQKEISALNKEKLELEKNLDKLKSSESELSAEMANLIAQNKELLNEKHLFESTEKQMVCNIQNLTQENEKLKAQNCDFESCRDKLNCEIVELTEKIDAIRKERDNFASENERIHSTLKKLQENFDQTNLSHQRGILQLKNQIRSLEKENSELMSCKEENESQNERLKMQEIELKKLRGSVEENENVKKKLNDCINLINQLEGKNLKMQSSLEKMQSADLNKTSVEVEQKKESAAIILRKVEEFQRLRRDLKDFVQASFQDLSTFSSFVNQDIMNKVNALVENKNMHMVAMKRDHAELLSEMQEMVTILKQRGEFISKLEQKLSQKNEEIKEVTSSFTNRVEQLEQEISILLAEVDSERSSKTSLEESLVKCEKQLTTIQQELEGKNVIIDQLKTELSKLESSLKEKDELIVSHEQDLSRLRDFQENDTLSTSTISRTEEANRLKDIEESFEDRYAKLKVVAVKLKKKCNDLTRQLEAERNKVVEESELQQKVQQLTAKLKNTQCLQQELDKAYDNVELYQKDLKAMQKKLDEEKHDKIKISEELETVKLELNNKVGEITNLLKEKNALKTSVDALSNQIEVLQKEKRAAEMVSQQKEKEVNKMREKLVEKEKEMIAQRQQLEEAFGVSKKQSILNLELQDYEKTVSDLTQQLNVEKCHVKNLQDELQEAQKAKKTLDDQIGTMETQISFERSKSIKIAENLSLTESKLSEVEGSIKKFKDEISMITSNLEKEKCHSEDLSLQLAEVSSEFTQFKNSSIAKEKSLVEQINTLTAQLDKTRKLLHESQEECETMKSEFQAYKIRVHSVLEKHKKENTNQKEEEVMRIRLEQLEESNKALKLQLENVSVDLDTAKFNLNKALSEKESCDKGLKEARTTLSKKNKELDEVKNELKAFKVKTDLLISCHKFQMEETRLKYETELQTLRGRISALEIESSKIEQDAMKTSSDSLKQSNPDFEFSATREEGEGSENTDITPLSYNLPHPRKQTIMPLEQLLEASDLNSENEVVQIDELKHDLATYQSQVQHLSALLNESEKNNARNEQLNSFLKEEIRRLERSLERQPHITNSEYLKNVIFKFITLQSGDERSRLVPVLDTILKLSPDESKKLSAVASGTAETPAGWNFLSW</sequence>
<organism evidence="8 9">
    <name type="scientific">Bemisia tabaci</name>
    <name type="common">Sweetpotato whitefly</name>
    <name type="synonym">Aleurodes tabaci</name>
    <dbReference type="NCBI Taxonomy" id="7038"/>
    <lineage>
        <taxon>Eukaryota</taxon>
        <taxon>Metazoa</taxon>
        <taxon>Ecdysozoa</taxon>
        <taxon>Arthropoda</taxon>
        <taxon>Hexapoda</taxon>
        <taxon>Insecta</taxon>
        <taxon>Pterygota</taxon>
        <taxon>Neoptera</taxon>
        <taxon>Paraneoptera</taxon>
        <taxon>Hemiptera</taxon>
        <taxon>Sternorrhyncha</taxon>
        <taxon>Aleyrodoidea</taxon>
        <taxon>Aleyrodidae</taxon>
        <taxon>Aleyrodinae</taxon>
        <taxon>Bemisia</taxon>
    </lineage>
</organism>
<evidence type="ECO:0000313" key="8">
    <source>
        <dbReference type="EMBL" id="CAH0770595.1"/>
    </source>
</evidence>
<feature type="coiled-coil region" evidence="5">
    <location>
        <begin position="944"/>
        <end position="1176"/>
    </location>
</feature>
<evidence type="ECO:0000256" key="1">
    <source>
        <dbReference type="ARBA" id="ARBA00004496"/>
    </source>
</evidence>
<evidence type="ECO:0000256" key="2">
    <source>
        <dbReference type="ARBA" id="ARBA00022490"/>
    </source>
</evidence>
<dbReference type="SMART" id="SM00755">
    <property type="entry name" value="Grip"/>
    <property type="match status" value="1"/>
</dbReference>
<evidence type="ECO:0000256" key="6">
    <source>
        <dbReference type="SAM" id="MobiDB-lite"/>
    </source>
</evidence>
<feature type="coiled-coil region" evidence="5">
    <location>
        <begin position="1258"/>
        <end position="1429"/>
    </location>
</feature>
<evidence type="ECO:0000313" key="9">
    <source>
        <dbReference type="Proteomes" id="UP001152759"/>
    </source>
</evidence>
<keyword evidence="2" id="KW-0963">Cytoplasm</keyword>
<dbReference type="GO" id="GO:0005737">
    <property type="term" value="C:cytoplasm"/>
    <property type="evidence" value="ECO:0007669"/>
    <property type="project" value="UniProtKB-SubCell"/>
</dbReference>
<evidence type="ECO:0000256" key="4">
    <source>
        <dbReference type="ARBA" id="ARBA00023054"/>
    </source>
</evidence>
<protein>
    <recommendedName>
        <fullName evidence="7">GRIP domain-containing protein</fullName>
    </recommendedName>
</protein>
<proteinExistence type="predicted"/>
<reference evidence="8" key="1">
    <citation type="submission" date="2021-12" db="EMBL/GenBank/DDBJ databases">
        <authorList>
            <person name="King R."/>
        </authorList>
    </citation>
    <scope>NUCLEOTIDE SEQUENCE</scope>
</reference>
<keyword evidence="3" id="KW-0597">Phosphoprotein</keyword>
<keyword evidence="9" id="KW-1185">Reference proteome</keyword>
<accession>A0A9P0CBW8</accession>
<feature type="coiled-coil region" evidence="5">
    <location>
        <begin position="488"/>
        <end position="707"/>
    </location>
</feature>
<dbReference type="Proteomes" id="UP001152759">
    <property type="component" value="Chromosome 4"/>
</dbReference>
<dbReference type="PANTHER" id="PTHR18902:SF25">
    <property type="entry name" value="GRIP AND COILED-COIL DOMAIN-CONTAINING PROTEIN 2"/>
    <property type="match status" value="1"/>
</dbReference>
<feature type="compositionally biased region" description="Polar residues" evidence="6">
    <location>
        <begin position="1457"/>
        <end position="1466"/>
    </location>
</feature>
<gene>
    <name evidence="8" type="ORF">BEMITA_LOCUS7453</name>
</gene>
<evidence type="ECO:0000256" key="5">
    <source>
        <dbReference type="SAM" id="Coils"/>
    </source>
</evidence>
<name>A0A9P0CBW8_BEMTA</name>
<feature type="coiled-coil region" evidence="5">
    <location>
        <begin position="21"/>
        <end position="265"/>
    </location>
</feature>
<evidence type="ECO:0000259" key="7">
    <source>
        <dbReference type="PROSITE" id="PS50913"/>
    </source>
</evidence>